<comment type="catalytic activity">
    <reaction evidence="13 15">
        <text>L-aspartate + ATP = 4-phospho-L-aspartate + ADP</text>
        <dbReference type="Rhea" id="RHEA:23776"/>
        <dbReference type="ChEBI" id="CHEBI:29991"/>
        <dbReference type="ChEBI" id="CHEBI:30616"/>
        <dbReference type="ChEBI" id="CHEBI:57535"/>
        <dbReference type="ChEBI" id="CHEBI:456216"/>
        <dbReference type="EC" id="2.7.2.4"/>
    </reaction>
</comment>
<dbReference type="PROSITE" id="PS51671">
    <property type="entry name" value="ACT"/>
    <property type="match status" value="2"/>
</dbReference>
<dbReference type="InterPro" id="IPR001341">
    <property type="entry name" value="Asp_kinase"/>
</dbReference>
<dbReference type="UniPathway" id="UPA00034">
    <property type="reaction ID" value="UER00015"/>
</dbReference>
<dbReference type="GO" id="GO:0009090">
    <property type="term" value="P:homoserine biosynthetic process"/>
    <property type="evidence" value="ECO:0007669"/>
    <property type="project" value="TreeGrafter"/>
</dbReference>
<dbReference type="GO" id="GO:0005829">
    <property type="term" value="C:cytosol"/>
    <property type="evidence" value="ECO:0007669"/>
    <property type="project" value="TreeGrafter"/>
</dbReference>
<dbReference type="OrthoDB" id="9799110at2"/>
<dbReference type="InterPro" id="IPR005260">
    <property type="entry name" value="Asp_kin_monofn"/>
</dbReference>
<evidence type="ECO:0000256" key="14">
    <source>
        <dbReference type="PIRSR" id="PIRSR000726-1"/>
    </source>
</evidence>
<keyword evidence="12" id="KW-0457">Lysine biosynthesis</keyword>
<dbReference type="Pfam" id="PF22468">
    <property type="entry name" value="ACT_9"/>
    <property type="match status" value="1"/>
</dbReference>
<evidence type="ECO:0000256" key="9">
    <source>
        <dbReference type="ARBA" id="ARBA00022777"/>
    </source>
</evidence>
<evidence type="ECO:0000256" key="2">
    <source>
        <dbReference type="ARBA" id="ARBA00004766"/>
    </source>
</evidence>
<dbReference type="PROSITE" id="PS00324">
    <property type="entry name" value="ASPARTOKINASE"/>
    <property type="match status" value="1"/>
</dbReference>
<dbReference type="GO" id="GO:0009088">
    <property type="term" value="P:threonine biosynthetic process"/>
    <property type="evidence" value="ECO:0007669"/>
    <property type="project" value="UniProtKB-UniPathway"/>
</dbReference>
<feature type="binding site" evidence="14">
    <location>
        <position position="47"/>
    </location>
    <ligand>
        <name>substrate</name>
    </ligand>
</feature>
<evidence type="ECO:0000313" key="18">
    <source>
        <dbReference type="EMBL" id="KXG76581.1"/>
    </source>
</evidence>
<evidence type="ECO:0000256" key="3">
    <source>
        <dbReference type="ARBA" id="ARBA00004986"/>
    </source>
</evidence>
<proteinExistence type="inferred from homology"/>
<dbReference type="CDD" id="cd04923">
    <property type="entry name" value="ACT_AK-LysC-DapG-like_2"/>
    <property type="match status" value="1"/>
</dbReference>
<dbReference type="PIRSF" id="PIRSF000726">
    <property type="entry name" value="Asp_kin"/>
    <property type="match status" value="1"/>
</dbReference>
<keyword evidence="9 15" id="KW-0418">Kinase</keyword>
<dbReference type="UniPathway" id="UPA00050">
    <property type="reaction ID" value="UER00461"/>
</dbReference>
<dbReference type="InterPro" id="IPR036393">
    <property type="entry name" value="AceGlu_kinase-like_sf"/>
</dbReference>
<dbReference type="GO" id="GO:0019877">
    <property type="term" value="P:diaminopimelate biosynthetic process"/>
    <property type="evidence" value="ECO:0007669"/>
    <property type="project" value="UniProtKB-KW"/>
</dbReference>
<dbReference type="PANTHER" id="PTHR21499">
    <property type="entry name" value="ASPARTATE KINASE"/>
    <property type="match status" value="1"/>
</dbReference>
<comment type="function">
    <text evidence="1">Catalyzes the phosphorylation of the beta-carboxyl group of aspartic acid with ATP to yield 4-phospho-L-aspartate, which is involved in the branched biosynthetic pathway leading to the biosynthesis of amino acids threonine, isoleucine and methionine.</text>
</comment>
<evidence type="ECO:0000256" key="5">
    <source>
        <dbReference type="ARBA" id="ARBA00010122"/>
    </source>
</evidence>
<comment type="pathway">
    <text evidence="2 16">Amino-acid biosynthesis; L-lysine biosynthesis via DAP pathway; (S)-tetrahydrodipicolinate from L-aspartate: step 1/4.</text>
</comment>
<dbReference type="SUPFAM" id="SSF55021">
    <property type="entry name" value="ACT-like"/>
    <property type="match status" value="2"/>
</dbReference>
<evidence type="ECO:0000256" key="13">
    <source>
        <dbReference type="ARBA" id="ARBA00047872"/>
    </source>
</evidence>
<dbReference type="InterPro" id="IPR045865">
    <property type="entry name" value="ACT-like_dom_sf"/>
</dbReference>
<dbReference type="InterPro" id="IPR001048">
    <property type="entry name" value="Asp/Glu/Uridylate_kinase"/>
</dbReference>
<keyword evidence="7 15" id="KW-0808">Transferase</keyword>
<evidence type="ECO:0000256" key="4">
    <source>
        <dbReference type="ARBA" id="ARBA00005139"/>
    </source>
</evidence>
<dbReference type="PATRIC" id="fig|520762.4.peg.1011"/>
<evidence type="ECO:0000256" key="7">
    <source>
        <dbReference type="ARBA" id="ARBA00022679"/>
    </source>
</evidence>
<dbReference type="STRING" id="520762.AN619_09060"/>
<evidence type="ECO:0000256" key="12">
    <source>
        <dbReference type="ARBA" id="ARBA00023154"/>
    </source>
</evidence>
<feature type="binding site" evidence="14">
    <location>
        <begin position="172"/>
        <end position="173"/>
    </location>
    <ligand>
        <name>ATP</name>
        <dbReference type="ChEBI" id="CHEBI:30616"/>
    </ligand>
</feature>
<evidence type="ECO:0000313" key="19">
    <source>
        <dbReference type="Proteomes" id="UP000070456"/>
    </source>
</evidence>
<dbReference type="Gene3D" id="3.30.70.260">
    <property type="match status" value="2"/>
</dbReference>
<dbReference type="UniPathway" id="UPA00051">
    <property type="reaction ID" value="UER00462"/>
</dbReference>
<dbReference type="GO" id="GO:0009089">
    <property type="term" value="P:lysine biosynthetic process via diaminopimelate"/>
    <property type="evidence" value="ECO:0007669"/>
    <property type="project" value="UniProtKB-UniPathway"/>
</dbReference>
<reference evidence="18 19" key="1">
    <citation type="submission" date="2015-12" db="EMBL/GenBank/DDBJ databases">
        <title>Draft genome sequence of the thermoanaerobe Thermotalea metallivorans, an isolate from the runoff channel of the Great Artesian Basin, Australia.</title>
        <authorList>
            <person name="Patel B.K."/>
        </authorList>
    </citation>
    <scope>NUCLEOTIDE SEQUENCE [LARGE SCALE GENOMIC DNA]</scope>
    <source>
        <strain evidence="18 19">B2-1</strain>
    </source>
</reference>
<dbReference type="Proteomes" id="UP000070456">
    <property type="component" value="Unassembled WGS sequence"/>
</dbReference>
<evidence type="ECO:0000256" key="11">
    <source>
        <dbReference type="ARBA" id="ARBA00022915"/>
    </source>
</evidence>
<dbReference type="EC" id="2.7.2.4" evidence="15"/>
<dbReference type="AlphaFoldDB" id="A0A140L7Q6"/>
<dbReference type="InterPro" id="IPR054352">
    <property type="entry name" value="ACT_Aspartokinase"/>
</dbReference>
<dbReference type="CDD" id="cd04891">
    <property type="entry name" value="ACT_AK-LysC-DapG-like_1"/>
    <property type="match status" value="1"/>
</dbReference>
<comment type="pathway">
    <text evidence="4 16">Amino-acid biosynthesis; L-threonine biosynthesis; L-threonine from L-aspartate: step 1/5.</text>
</comment>
<dbReference type="InterPro" id="IPR041740">
    <property type="entry name" value="AKii-LysC-BS"/>
</dbReference>
<feature type="binding site" evidence="14">
    <location>
        <position position="178"/>
    </location>
    <ligand>
        <name>ATP</name>
        <dbReference type="ChEBI" id="CHEBI:30616"/>
    </ligand>
</feature>
<dbReference type="Pfam" id="PF00696">
    <property type="entry name" value="AA_kinase"/>
    <property type="match status" value="1"/>
</dbReference>
<dbReference type="FunFam" id="3.40.1160.10:FF:000002">
    <property type="entry name" value="Aspartokinase"/>
    <property type="match status" value="1"/>
</dbReference>
<feature type="domain" description="ACT" evidence="17">
    <location>
        <begin position="343"/>
        <end position="401"/>
    </location>
</feature>
<evidence type="ECO:0000256" key="16">
    <source>
        <dbReference type="RuleBase" id="RU004249"/>
    </source>
</evidence>
<dbReference type="RefSeq" id="WP_068555284.1">
    <property type="nucleotide sequence ID" value="NZ_LOEE01000026.1"/>
</dbReference>
<dbReference type="NCBIfam" id="NF005154">
    <property type="entry name" value="PRK06635.1-2"/>
    <property type="match status" value="1"/>
</dbReference>
<comment type="pathway">
    <text evidence="3 16">Amino-acid biosynthesis; L-methionine biosynthesis via de novo pathway; L-homoserine from L-aspartate: step 1/3.</text>
</comment>
<sequence>MAIVVQKYGGTSVGTIEKIKHVARRLAARKDQGDEVVAVVSAMGKTTDMLISMAKEISDAPSRRELDMLMSTGEQVSISLVSIALNEMGYESVSLTGFQAGIMTEGFHTKARIQDIDIDRIKQYLSEGKIVVVAGFQGINENGDITTLGRGGSDTTAVALAAKLGCTCEIYTDVDGIYTVDPRLFSTARKLDVISYEEMLEMASLGAGVMETRAVEIGQKYNVPIYVALSSEDWPGTYIKEYDVTMESKVITGLSVSDKDLMVTINHVPYDVKNISMIFEELAKMDVNIDMISQTAPSHGLVNVSFTAPKDDEDIIQEIMQNITKEFSDAEVEIEKDITKLSVVGIGMRSQSGVAAKMFKVFADHDIAFKQVTTSEIRISYVIDTKDKQRAVEAVAKEFNL</sequence>
<dbReference type="CDD" id="cd04261">
    <property type="entry name" value="AAK_AKii-LysC-BS"/>
    <property type="match status" value="1"/>
</dbReference>
<feature type="domain" description="ACT" evidence="17">
    <location>
        <begin position="263"/>
        <end position="337"/>
    </location>
</feature>
<gene>
    <name evidence="18" type="primary">lysC_1</name>
    <name evidence="18" type="ORF">AN619_09060</name>
</gene>
<dbReference type="GO" id="GO:0004072">
    <property type="term" value="F:aspartate kinase activity"/>
    <property type="evidence" value="ECO:0007669"/>
    <property type="project" value="UniProtKB-EC"/>
</dbReference>
<feature type="binding site" evidence="14">
    <location>
        <position position="183"/>
    </location>
    <ligand>
        <name>ATP</name>
        <dbReference type="ChEBI" id="CHEBI:30616"/>
    </ligand>
</feature>
<comment type="similarity">
    <text evidence="5 15">Belongs to the aspartokinase family.</text>
</comment>
<name>A0A140L7Q6_9FIRM</name>
<keyword evidence="11" id="KW-0220">Diaminopimelate biosynthesis</keyword>
<dbReference type="InterPro" id="IPR002912">
    <property type="entry name" value="ACT_dom"/>
</dbReference>
<keyword evidence="10 14" id="KW-0067">ATP-binding</keyword>
<evidence type="ECO:0000256" key="6">
    <source>
        <dbReference type="ARBA" id="ARBA00022605"/>
    </source>
</evidence>
<dbReference type="InterPro" id="IPR018042">
    <property type="entry name" value="Aspartate_kinase_CS"/>
</dbReference>
<dbReference type="Gene3D" id="3.40.1160.10">
    <property type="entry name" value="Acetylglutamate kinase-like"/>
    <property type="match status" value="1"/>
</dbReference>
<evidence type="ECO:0000256" key="1">
    <source>
        <dbReference type="ARBA" id="ARBA00003121"/>
    </source>
</evidence>
<accession>A0A140L7Q6</accession>
<dbReference type="NCBIfam" id="TIGR00657">
    <property type="entry name" value="asp_kinases"/>
    <property type="match status" value="1"/>
</dbReference>
<evidence type="ECO:0000256" key="15">
    <source>
        <dbReference type="RuleBase" id="RU003448"/>
    </source>
</evidence>
<keyword evidence="6 16" id="KW-0028">Amino-acid biosynthesis</keyword>
<dbReference type="EMBL" id="LOEE01000026">
    <property type="protein sequence ID" value="KXG76581.1"/>
    <property type="molecule type" value="Genomic_DNA"/>
</dbReference>
<dbReference type="PANTHER" id="PTHR21499:SF3">
    <property type="entry name" value="ASPARTOKINASE"/>
    <property type="match status" value="1"/>
</dbReference>
<evidence type="ECO:0000256" key="10">
    <source>
        <dbReference type="ARBA" id="ARBA00022840"/>
    </source>
</evidence>
<feature type="binding site" evidence="14">
    <location>
        <begin position="7"/>
        <end position="10"/>
    </location>
    <ligand>
        <name>ATP</name>
        <dbReference type="ChEBI" id="CHEBI:30616"/>
    </ligand>
</feature>
<feature type="binding site" evidence="14">
    <location>
        <position position="74"/>
    </location>
    <ligand>
        <name>substrate</name>
    </ligand>
</feature>
<organism evidence="18 19">
    <name type="scientific">Thermotalea metallivorans</name>
    <dbReference type="NCBI Taxonomy" id="520762"/>
    <lineage>
        <taxon>Bacteria</taxon>
        <taxon>Bacillati</taxon>
        <taxon>Bacillota</taxon>
        <taxon>Clostridia</taxon>
        <taxon>Peptostreptococcales</taxon>
        <taxon>Thermotaleaceae</taxon>
        <taxon>Thermotalea</taxon>
    </lineage>
</organism>
<evidence type="ECO:0000259" key="17">
    <source>
        <dbReference type="PROSITE" id="PS51671"/>
    </source>
</evidence>
<evidence type="ECO:0000256" key="8">
    <source>
        <dbReference type="ARBA" id="ARBA00022741"/>
    </source>
</evidence>
<keyword evidence="19" id="KW-1185">Reference proteome</keyword>
<protein>
    <recommendedName>
        <fullName evidence="15">Aspartokinase</fullName>
        <ecNumber evidence="15">2.7.2.4</ecNumber>
    </recommendedName>
</protein>
<keyword evidence="8 14" id="KW-0547">Nucleotide-binding</keyword>
<dbReference type="GO" id="GO:0005524">
    <property type="term" value="F:ATP binding"/>
    <property type="evidence" value="ECO:0007669"/>
    <property type="project" value="UniProtKB-KW"/>
</dbReference>
<comment type="caution">
    <text evidence="18">The sequence shown here is derived from an EMBL/GenBank/DDBJ whole genome shotgun (WGS) entry which is preliminary data.</text>
</comment>
<dbReference type="SUPFAM" id="SSF53633">
    <property type="entry name" value="Carbamate kinase-like"/>
    <property type="match status" value="1"/>
</dbReference>
<dbReference type="NCBIfam" id="NF005155">
    <property type="entry name" value="PRK06635.1-4"/>
    <property type="match status" value="1"/>
</dbReference>